<dbReference type="SUPFAM" id="SSF52794">
    <property type="entry name" value="PTS system IIB component-like"/>
    <property type="match status" value="1"/>
</dbReference>
<evidence type="ECO:0000256" key="3">
    <source>
        <dbReference type="ARBA" id="ARBA00022597"/>
    </source>
</evidence>
<keyword evidence="6" id="KW-0418">Kinase</keyword>
<name>A0A6V8SMM6_9CLOT</name>
<dbReference type="Gene3D" id="3.40.50.2300">
    <property type="match status" value="1"/>
</dbReference>
<dbReference type="PANTHER" id="PTHR34581:SF2">
    <property type="entry name" value="PTS SYSTEM N,N'-DIACETYLCHITOBIOSE-SPECIFIC EIIB COMPONENT"/>
    <property type="match status" value="1"/>
</dbReference>
<evidence type="ECO:0000259" key="8">
    <source>
        <dbReference type="PROSITE" id="PS51100"/>
    </source>
</evidence>
<keyword evidence="4" id="KW-0808">Transferase</keyword>
<dbReference type="AlphaFoldDB" id="A0A6V8SMM6"/>
<evidence type="ECO:0000256" key="6">
    <source>
        <dbReference type="ARBA" id="ARBA00022777"/>
    </source>
</evidence>
<dbReference type="GO" id="GO:0016301">
    <property type="term" value="F:kinase activity"/>
    <property type="evidence" value="ECO:0007669"/>
    <property type="project" value="UniProtKB-KW"/>
</dbReference>
<protein>
    <submittedName>
        <fullName evidence="9">PTS system cellobiose-specific EIIB component</fullName>
    </submittedName>
</protein>
<dbReference type="GO" id="GO:0009401">
    <property type="term" value="P:phosphoenolpyruvate-dependent sugar phosphotransferase system"/>
    <property type="evidence" value="ECO:0007669"/>
    <property type="project" value="UniProtKB-KW"/>
</dbReference>
<dbReference type="InterPro" id="IPR003501">
    <property type="entry name" value="PTS_EIIB_2/3"/>
</dbReference>
<evidence type="ECO:0000313" key="10">
    <source>
        <dbReference type="Proteomes" id="UP000580568"/>
    </source>
</evidence>
<reference evidence="9 10" key="1">
    <citation type="submission" date="2020-07" db="EMBL/GenBank/DDBJ databases">
        <title>A new beta-1,3-glucan-decomposing anaerobic bacterium isolated from anoxic soil subjected to biological soil disinfestation.</title>
        <authorList>
            <person name="Ueki A."/>
            <person name="Tonouchi A."/>
        </authorList>
    </citation>
    <scope>NUCLEOTIDE SEQUENCE [LARGE SCALE GENOMIC DNA]</scope>
    <source>
        <strain evidence="9 10">TW1</strain>
    </source>
</reference>
<dbReference type="RefSeq" id="WP_183279966.1">
    <property type="nucleotide sequence ID" value="NZ_BLZR01000002.1"/>
</dbReference>
<evidence type="ECO:0000313" key="9">
    <source>
        <dbReference type="EMBL" id="GFP78469.1"/>
    </source>
</evidence>
<dbReference type="CDD" id="cd05564">
    <property type="entry name" value="PTS_IIB_chitobiose_lichenan"/>
    <property type="match status" value="1"/>
</dbReference>
<evidence type="ECO:0000256" key="5">
    <source>
        <dbReference type="ARBA" id="ARBA00022683"/>
    </source>
</evidence>
<sequence length="102" mass="11100">MYNIVLFCSAGMSTSLLVTKMEAAAKAKGIEAKINAYSEAQMAKYVPEADVVLLGPQIRFALARAKKICDEHNVPIDVIAPQDYGMMNGQKVLEKAIALIKK</sequence>
<dbReference type="PANTHER" id="PTHR34581">
    <property type="entry name" value="PTS SYSTEM N,N'-DIACETYLCHITOBIOSE-SPECIFIC EIIB COMPONENT"/>
    <property type="match status" value="1"/>
</dbReference>
<dbReference type="InterPro" id="IPR051819">
    <property type="entry name" value="PTS_sugar-specific_EIIB"/>
</dbReference>
<comment type="caution">
    <text evidence="9">The sequence shown here is derived from an EMBL/GenBank/DDBJ whole genome shotgun (WGS) entry which is preliminary data.</text>
</comment>
<gene>
    <name evidence="9" type="ORF">bsdtw1_04694</name>
</gene>
<keyword evidence="1" id="KW-0813">Transport</keyword>
<accession>A0A6V8SMM6</accession>
<evidence type="ECO:0000256" key="7">
    <source>
        <dbReference type="PROSITE-ProRule" id="PRU00423"/>
    </source>
</evidence>
<dbReference type="InterPro" id="IPR013012">
    <property type="entry name" value="PTS_EIIB_3"/>
</dbReference>
<keyword evidence="2" id="KW-0597">Phosphoprotein</keyword>
<dbReference type="Pfam" id="PF02302">
    <property type="entry name" value="PTS_IIB"/>
    <property type="match status" value="1"/>
</dbReference>
<feature type="modified residue" description="Phosphocysteine; by EIIA" evidence="7">
    <location>
        <position position="8"/>
    </location>
</feature>
<dbReference type="InterPro" id="IPR036095">
    <property type="entry name" value="PTS_EIIB-like_sf"/>
</dbReference>
<proteinExistence type="predicted"/>
<evidence type="ECO:0000256" key="2">
    <source>
        <dbReference type="ARBA" id="ARBA00022553"/>
    </source>
</evidence>
<dbReference type="PROSITE" id="PS51100">
    <property type="entry name" value="PTS_EIIB_TYPE_3"/>
    <property type="match status" value="1"/>
</dbReference>
<evidence type="ECO:0000256" key="4">
    <source>
        <dbReference type="ARBA" id="ARBA00022679"/>
    </source>
</evidence>
<feature type="domain" description="PTS EIIB type-3" evidence="8">
    <location>
        <begin position="1"/>
        <end position="102"/>
    </location>
</feature>
<dbReference type="EMBL" id="BLZR01000002">
    <property type="protein sequence ID" value="GFP78469.1"/>
    <property type="molecule type" value="Genomic_DNA"/>
</dbReference>
<keyword evidence="5" id="KW-0598">Phosphotransferase system</keyword>
<organism evidence="9 10">
    <name type="scientific">Clostridium fungisolvens</name>
    <dbReference type="NCBI Taxonomy" id="1604897"/>
    <lineage>
        <taxon>Bacteria</taxon>
        <taxon>Bacillati</taxon>
        <taxon>Bacillota</taxon>
        <taxon>Clostridia</taxon>
        <taxon>Eubacteriales</taxon>
        <taxon>Clostridiaceae</taxon>
        <taxon>Clostridium</taxon>
    </lineage>
</organism>
<keyword evidence="3" id="KW-0762">Sugar transport</keyword>
<keyword evidence="10" id="KW-1185">Reference proteome</keyword>
<evidence type="ECO:0000256" key="1">
    <source>
        <dbReference type="ARBA" id="ARBA00022448"/>
    </source>
</evidence>
<dbReference type="GO" id="GO:0008982">
    <property type="term" value="F:protein-N(PI)-phosphohistidine-sugar phosphotransferase activity"/>
    <property type="evidence" value="ECO:0007669"/>
    <property type="project" value="InterPro"/>
</dbReference>
<dbReference type="Proteomes" id="UP000580568">
    <property type="component" value="Unassembled WGS sequence"/>
</dbReference>